<name>A0A0K0H969_SALBC</name>
<accession>A0A0K0H969</accession>
<dbReference type="Proteomes" id="UP000000289">
    <property type="component" value="Chromosome"/>
</dbReference>
<feature type="domain" description="DUF4116" evidence="1">
    <location>
        <begin position="461"/>
        <end position="509"/>
    </location>
</feature>
<dbReference type="Pfam" id="PF13475">
    <property type="entry name" value="DUF4116"/>
    <property type="match status" value="2"/>
</dbReference>
<reference evidence="2 3" key="1">
    <citation type="journal article" date="2011" name="PLoS Pathog.">
        <title>Salmonella bongori provides insights into the evolution of the Salmonellae.</title>
        <authorList>
            <person name="Fookes M."/>
            <person name="Schroeder G.N."/>
            <person name="Langridge G.C."/>
            <person name="Blondel C.J."/>
            <person name="Mammina C."/>
            <person name="Connor T.R."/>
            <person name="Seth-Smith H."/>
            <person name="Vernikos G.S."/>
            <person name="Robinson K.S."/>
            <person name="Sanders M."/>
            <person name="Petty N.K."/>
            <person name="Kingsley R.A."/>
            <person name="Baumler A.J."/>
            <person name="Nuccio S.P."/>
            <person name="Contreras I."/>
            <person name="Santiviago C.A."/>
            <person name="Maskell D."/>
            <person name="Barrow P."/>
            <person name="Humphrey T."/>
            <person name="Nastasi A."/>
            <person name="Roberts M."/>
            <person name="Frankel G."/>
            <person name="Parkhill J."/>
            <person name="Dougan G."/>
            <person name="Thomson N.R."/>
        </authorList>
    </citation>
    <scope>NUCLEOTIDE SEQUENCE [LARGE SCALE GENOMIC DNA]</scope>
    <source>
        <strain evidence="3">ATCC 43975 / DSM 13772 / NCTC 12419</strain>
    </source>
</reference>
<dbReference type="RefSeq" id="WP_000701348.1">
    <property type="nucleotide sequence ID" value="NC_015761.1"/>
</dbReference>
<dbReference type="EMBL" id="FR877557">
    <property type="protein sequence ID" value="CCC29884.1"/>
    <property type="molecule type" value="Genomic_DNA"/>
</dbReference>
<dbReference type="GeneID" id="93530745"/>
<evidence type="ECO:0000313" key="3">
    <source>
        <dbReference type="Proteomes" id="UP000000289"/>
    </source>
</evidence>
<protein>
    <submittedName>
        <fullName evidence="2">Candidate type three secretion system effector protein</fullName>
    </submittedName>
</protein>
<sequence length="590" mass="67250">MKIPSSKINFSTMPDKVKNFIDTIRERTKNAFSSNIICVKNTHISLNQKLKIEKSSPIEIALPHKIKKFFHMKDKNTLDKTLVNVKNITDANSLFKKNISEENASKIITAFMRKHIANQSYDYMFQFGTYWNDMPGKHEEKGIKLMQKLSRENISNLRKELKTLDKQEVEFLNAILQVKLRATHASDATLINKNDTFNIYSRKILTDKNISFPKCHSDNEIDTLANDDFVFFSVEPGEENKKAASRFGSKIYSVDINQPVFEQVACISIYDMLIPRPPDIRKHIQGLSDEAIQTLRKKDQSKYGFTFFGKEMRAGLGLYILKRLRTIPENDRQKILAMRSEDELNHVINGIARPEIKVPKYFFSKEYTASLFDGTGGFLDPQKVNDKDYMLGKVNKHYKAFANGSDDVKNDYLIALSAVSQEGRSLFYASDNLKENKEIVFTAVKQSGLALKHVDEKFKDDKNLVLTAVQQSGIAIAFASERLKNDRNVLLTAIQNSGLALKYAPDDFKSNKDIVLKAVNNNSFALKYASDRLRDDIDIVLAAIQKNGGALKFASDRLKDNDFIFAMAVKSNKYAIDYASDRIKNNLKRD</sequence>
<gene>
    <name evidence="2" type="primary">sboB</name>
    <name evidence="2" type="ordered locus">SBG_0789</name>
</gene>
<dbReference type="InterPro" id="IPR025197">
    <property type="entry name" value="DUF4116"/>
</dbReference>
<organism evidence="2 3">
    <name type="scientific">Salmonella bongori (strain ATCC 43975 / DSM 13772 / NCTC 12419)</name>
    <dbReference type="NCBI Taxonomy" id="218493"/>
    <lineage>
        <taxon>Bacteria</taxon>
        <taxon>Pseudomonadati</taxon>
        <taxon>Pseudomonadota</taxon>
        <taxon>Gammaproteobacteria</taxon>
        <taxon>Enterobacterales</taxon>
        <taxon>Enterobacteriaceae</taxon>
        <taxon>Salmonella</taxon>
    </lineage>
</organism>
<dbReference type="KEGG" id="sbg:SBG_0789"/>
<evidence type="ECO:0000313" key="2">
    <source>
        <dbReference type="EMBL" id="CCC29884.1"/>
    </source>
</evidence>
<dbReference type="eggNOG" id="ENOG5030IER">
    <property type="taxonomic scope" value="Bacteria"/>
</dbReference>
<feature type="domain" description="DUF4116" evidence="1">
    <location>
        <begin position="511"/>
        <end position="559"/>
    </location>
</feature>
<proteinExistence type="predicted"/>
<dbReference type="AlphaFoldDB" id="A0A0K0H969"/>
<evidence type="ECO:0000259" key="1">
    <source>
        <dbReference type="Pfam" id="PF13475"/>
    </source>
</evidence>